<gene>
    <name evidence="1" type="ORF">PMEL_200655</name>
</gene>
<dbReference type="InterPro" id="IPR019853">
    <property type="entry name" value="GldB-like"/>
</dbReference>
<dbReference type="AlphaFoldDB" id="A0A250KK31"/>
<dbReference type="RefSeq" id="WP_120175157.1">
    <property type="nucleotide sequence ID" value="NZ_AP018050.1"/>
</dbReference>
<dbReference type="Proteomes" id="UP000267517">
    <property type="component" value="Chromosome II"/>
</dbReference>
<protein>
    <submittedName>
        <fullName evidence="1">Gliding motility lipoprotein GldB</fullName>
    </submittedName>
</protein>
<name>A0A250KK31_9BACT</name>
<dbReference type="OrthoDB" id="976022at2"/>
<dbReference type="Pfam" id="PF25594">
    <property type="entry name" value="GldB_lipo"/>
    <property type="match status" value="1"/>
</dbReference>
<evidence type="ECO:0000313" key="1">
    <source>
        <dbReference type="EMBL" id="BBA30127.1"/>
    </source>
</evidence>
<accession>A0A250KK31</accession>
<keyword evidence="1" id="KW-0449">Lipoprotein</keyword>
<evidence type="ECO:0000313" key="2">
    <source>
        <dbReference type="Proteomes" id="UP000267517"/>
    </source>
</evidence>
<reference evidence="1 2" key="1">
    <citation type="submission" date="2017-05" db="EMBL/GenBank/DDBJ databases">
        <title>whole genome sequence of Prevotella melaninogenica GAI 07411.</title>
        <authorList>
            <person name="Kondo Y."/>
            <person name="Hoshino T."/>
        </authorList>
    </citation>
    <scope>NUCLEOTIDE SEQUENCE [LARGE SCALE GENOMIC DNA]</scope>
    <source>
        <strain evidence="1 2">GAI 07411</strain>
    </source>
</reference>
<sequence length="270" mass="31640">MRYLYFILLVVLFTCVGCQFKLSSDDVNDNSLLLEIDRYDRLEYRYLTTGDFSALQQMNTEYPIETRTLIEDVVKIGEITDPDINTKFLKFYQDTTLQSVIAAVESEFANTEDLDHQFSTAFKHLKQALPNITIPRVYAQISALDQSVVVGNGTIGISLDKYLGPNYPLYAKFYSPTQRKQMSREYILPDCMTFYLMSIYPLQHFESRPQLERDLQIGKIQWIVNQIMTKRIYHSRYEEAVDNYMKKNPKTSYEELLRMTDFSKFTVVES</sequence>
<organism evidence="1 2">
    <name type="scientific">Prevotella melaninogenica</name>
    <dbReference type="NCBI Taxonomy" id="28132"/>
    <lineage>
        <taxon>Bacteria</taxon>
        <taxon>Pseudomonadati</taxon>
        <taxon>Bacteroidota</taxon>
        <taxon>Bacteroidia</taxon>
        <taxon>Bacteroidales</taxon>
        <taxon>Prevotellaceae</taxon>
        <taxon>Prevotella</taxon>
    </lineage>
</organism>
<dbReference type="EMBL" id="AP018050">
    <property type="protein sequence ID" value="BBA30127.1"/>
    <property type="molecule type" value="Genomic_DNA"/>
</dbReference>
<proteinExistence type="predicted"/>